<sequence precursor="true">MLKIPTCLCIVLAFAGVEATAGVIVNGDFSSPVALQGYSSGGSVTQPSPGDFAQFDDVGVLTQTFTIPGGGSSLSFDFAFSTTTPIGSIFGDTFAAELTTSPDADVLDLFFVDVSGVTKDPLDGMEGLFPNVVPIDVDFDPSISIAGFPSKPGGTDFSGRISLLLPSEVLAESATITFRLFDSGPAFETVAAIDNFSVVSSNTPIPEPASLAVWIVMAAGGLARRRKRVRASLE</sequence>
<dbReference type="AlphaFoldDB" id="A0A5B9M7Y0"/>
<name>A0A5B9M7Y0_9BACT</name>
<dbReference type="Proteomes" id="UP000321353">
    <property type="component" value="Chromosome"/>
</dbReference>
<gene>
    <name evidence="2" type="ORF">Mal15_02830</name>
</gene>
<evidence type="ECO:0000313" key="2">
    <source>
        <dbReference type="EMBL" id="QEF96256.1"/>
    </source>
</evidence>
<organism evidence="2 3">
    <name type="scientific">Stieleria maiorica</name>
    <dbReference type="NCBI Taxonomy" id="2795974"/>
    <lineage>
        <taxon>Bacteria</taxon>
        <taxon>Pseudomonadati</taxon>
        <taxon>Planctomycetota</taxon>
        <taxon>Planctomycetia</taxon>
        <taxon>Pirellulales</taxon>
        <taxon>Pirellulaceae</taxon>
        <taxon>Stieleria</taxon>
    </lineage>
</organism>
<reference evidence="2 3" key="1">
    <citation type="submission" date="2019-02" db="EMBL/GenBank/DDBJ databases">
        <title>Planctomycetal bacteria perform biofilm scaping via a novel small molecule.</title>
        <authorList>
            <person name="Jeske O."/>
            <person name="Boedeker C."/>
            <person name="Wiegand S."/>
            <person name="Breitling P."/>
            <person name="Kallscheuer N."/>
            <person name="Jogler M."/>
            <person name="Rohde M."/>
            <person name="Petersen J."/>
            <person name="Medema M.H."/>
            <person name="Surup F."/>
            <person name="Jogler C."/>
        </authorList>
    </citation>
    <scope>NUCLEOTIDE SEQUENCE [LARGE SCALE GENOMIC DNA]</scope>
    <source>
        <strain evidence="2 3">Mal15</strain>
    </source>
</reference>
<proteinExistence type="predicted"/>
<dbReference type="RefSeq" id="WP_147866094.1">
    <property type="nucleotide sequence ID" value="NZ_CP036264.1"/>
</dbReference>
<keyword evidence="3" id="KW-1185">Reference proteome</keyword>
<accession>A0A5B9M7Y0</accession>
<evidence type="ECO:0008006" key="4">
    <source>
        <dbReference type="Google" id="ProtNLM"/>
    </source>
</evidence>
<dbReference type="EMBL" id="CP036264">
    <property type="protein sequence ID" value="QEF96256.1"/>
    <property type="molecule type" value="Genomic_DNA"/>
</dbReference>
<feature type="signal peptide" evidence="1">
    <location>
        <begin position="1"/>
        <end position="21"/>
    </location>
</feature>
<keyword evidence="1" id="KW-0732">Signal</keyword>
<evidence type="ECO:0000256" key="1">
    <source>
        <dbReference type="SAM" id="SignalP"/>
    </source>
</evidence>
<evidence type="ECO:0000313" key="3">
    <source>
        <dbReference type="Proteomes" id="UP000321353"/>
    </source>
</evidence>
<protein>
    <recommendedName>
        <fullName evidence="4">PEP-CTERM protein-sorting domain-containing protein</fullName>
    </recommendedName>
</protein>
<dbReference type="KEGG" id="smam:Mal15_02830"/>
<feature type="chain" id="PRO_5023021181" description="PEP-CTERM protein-sorting domain-containing protein" evidence="1">
    <location>
        <begin position="22"/>
        <end position="234"/>
    </location>
</feature>